<dbReference type="InterPro" id="IPR023214">
    <property type="entry name" value="HAD_sf"/>
</dbReference>
<reference evidence="2" key="1">
    <citation type="journal article" date="2014" name="Front. Microbiol.">
        <title>High frequency of phylogenetically diverse reductive dehalogenase-homologous genes in deep subseafloor sedimentary metagenomes.</title>
        <authorList>
            <person name="Kawai M."/>
            <person name="Futagami T."/>
            <person name="Toyoda A."/>
            <person name="Takaki Y."/>
            <person name="Nishi S."/>
            <person name="Hori S."/>
            <person name="Arai W."/>
            <person name="Tsubouchi T."/>
            <person name="Morono Y."/>
            <person name="Uchiyama I."/>
            <person name="Ito T."/>
            <person name="Fujiyama A."/>
            <person name="Inagaki F."/>
            <person name="Takami H."/>
        </authorList>
    </citation>
    <scope>NUCLEOTIDE SEQUENCE</scope>
    <source>
        <strain evidence="2">Expedition CK06-06</strain>
    </source>
</reference>
<accession>X1SND8</accession>
<dbReference type="InterPro" id="IPR036412">
    <property type="entry name" value="HAD-like_sf"/>
</dbReference>
<organism evidence="2">
    <name type="scientific">marine sediment metagenome</name>
    <dbReference type="NCBI Taxonomy" id="412755"/>
    <lineage>
        <taxon>unclassified sequences</taxon>
        <taxon>metagenomes</taxon>
        <taxon>ecological metagenomes</taxon>
    </lineage>
</organism>
<comment type="caution">
    <text evidence="2">The sequence shown here is derived from an EMBL/GenBank/DDBJ whole genome shotgun (WGS) entry which is preliminary data.</text>
</comment>
<name>X1SND8_9ZZZZ</name>
<dbReference type="InterPro" id="IPR051014">
    <property type="entry name" value="Cation_Transport_ATPase_IB"/>
</dbReference>
<dbReference type="InterPro" id="IPR001757">
    <property type="entry name" value="P_typ_ATPase"/>
</dbReference>
<dbReference type="GO" id="GO:0022857">
    <property type="term" value="F:transmembrane transporter activity"/>
    <property type="evidence" value="ECO:0007669"/>
    <property type="project" value="TreeGrafter"/>
</dbReference>
<sequence>MLGDGVNDAPALASASVGISMGSVGSDVAIENSDIALMNDNLRTLPYLLKLS</sequence>
<proteinExistence type="inferred from homology"/>
<dbReference type="GO" id="GO:0005524">
    <property type="term" value="F:ATP binding"/>
    <property type="evidence" value="ECO:0007669"/>
    <property type="project" value="InterPro"/>
</dbReference>
<dbReference type="GO" id="GO:0016887">
    <property type="term" value="F:ATP hydrolysis activity"/>
    <property type="evidence" value="ECO:0007669"/>
    <property type="project" value="InterPro"/>
</dbReference>
<dbReference type="PRINTS" id="PR00119">
    <property type="entry name" value="CATATPASE"/>
</dbReference>
<protein>
    <submittedName>
        <fullName evidence="2">Uncharacterized protein</fullName>
    </submittedName>
</protein>
<dbReference type="Gene3D" id="3.40.50.1000">
    <property type="entry name" value="HAD superfamily/HAD-like"/>
    <property type="match status" value="1"/>
</dbReference>
<dbReference type="SUPFAM" id="SSF56784">
    <property type="entry name" value="HAD-like"/>
    <property type="match status" value="1"/>
</dbReference>
<comment type="similarity">
    <text evidence="1">Belongs to the cation transport ATPase (P-type) (TC 3.A.3) family. Type IB subfamily.</text>
</comment>
<dbReference type="GO" id="GO:0016020">
    <property type="term" value="C:membrane"/>
    <property type="evidence" value="ECO:0007669"/>
    <property type="project" value="InterPro"/>
</dbReference>
<feature type="non-terminal residue" evidence="2">
    <location>
        <position position="52"/>
    </location>
</feature>
<dbReference type="EMBL" id="BARV01044119">
    <property type="protein sequence ID" value="GAI69324.1"/>
    <property type="molecule type" value="Genomic_DNA"/>
</dbReference>
<dbReference type="PRINTS" id="PR00120">
    <property type="entry name" value="HATPASE"/>
</dbReference>
<dbReference type="PANTHER" id="PTHR48085">
    <property type="entry name" value="CADMIUM/ZINC-TRANSPORTING ATPASE HMA2-RELATED"/>
    <property type="match status" value="1"/>
</dbReference>
<evidence type="ECO:0000256" key="1">
    <source>
        <dbReference type="ARBA" id="ARBA00006024"/>
    </source>
</evidence>
<gene>
    <name evidence="2" type="ORF">S06H3_65483</name>
</gene>
<evidence type="ECO:0000313" key="2">
    <source>
        <dbReference type="EMBL" id="GAI69324.1"/>
    </source>
</evidence>
<dbReference type="PANTHER" id="PTHR48085:SF5">
    <property type="entry name" value="CADMIUM_ZINC-TRANSPORTING ATPASE HMA4-RELATED"/>
    <property type="match status" value="1"/>
</dbReference>
<dbReference type="AlphaFoldDB" id="X1SND8"/>